<name>A0ABP7UPY4_9FLAO</name>
<sequence>MTARRFNLLKFNLYSLIFLVTYTSQSQNDTPTSLHDWYDSKVGKENLDINNGKILLNYDIILKNNDRFYFQNYTLGSVVYDNQLYNNVLLNYDINNDDLIIKPNGENDKMPIVLNKSKVNSFYVNGKNYINLGYNKISNNEVVPGFYEEVFLNNNMNFYIRHIKDKRQIINENLVFDDFTEITSYIILYKNQYYKITNKKSLTTIFPELKKNINEFYSNNSSFEKSNKAKFLEDLFKYLNTIIK</sequence>
<proteinExistence type="predicted"/>
<reference evidence="2" key="1">
    <citation type="journal article" date="2019" name="Int. J. Syst. Evol. Microbiol.">
        <title>The Global Catalogue of Microorganisms (GCM) 10K type strain sequencing project: providing services to taxonomists for standard genome sequencing and annotation.</title>
        <authorList>
            <consortium name="The Broad Institute Genomics Platform"/>
            <consortium name="The Broad Institute Genome Sequencing Center for Infectious Disease"/>
            <person name="Wu L."/>
            <person name="Ma J."/>
        </authorList>
    </citation>
    <scope>NUCLEOTIDE SEQUENCE [LARGE SCALE GENOMIC DNA]</scope>
    <source>
        <strain evidence="2">JCM 17068</strain>
    </source>
</reference>
<evidence type="ECO:0000313" key="1">
    <source>
        <dbReference type="EMBL" id="GAA4049509.1"/>
    </source>
</evidence>
<dbReference type="EMBL" id="BAABCS010000015">
    <property type="protein sequence ID" value="GAA4049509.1"/>
    <property type="molecule type" value="Genomic_DNA"/>
</dbReference>
<keyword evidence="2" id="KW-1185">Reference proteome</keyword>
<evidence type="ECO:0000313" key="2">
    <source>
        <dbReference type="Proteomes" id="UP001500426"/>
    </source>
</evidence>
<gene>
    <name evidence="1" type="ORF">GCM10022388_14300</name>
</gene>
<accession>A0ABP7UPY4</accession>
<protein>
    <submittedName>
        <fullName evidence="1">Uncharacterized protein</fullName>
    </submittedName>
</protein>
<dbReference type="RefSeq" id="WP_345092817.1">
    <property type="nucleotide sequence ID" value="NZ_BAABCS010000015.1"/>
</dbReference>
<organism evidence="1 2">
    <name type="scientific">Flavobacterium chungnamense</name>
    <dbReference type="NCBI Taxonomy" id="706182"/>
    <lineage>
        <taxon>Bacteria</taxon>
        <taxon>Pseudomonadati</taxon>
        <taxon>Bacteroidota</taxon>
        <taxon>Flavobacteriia</taxon>
        <taxon>Flavobacteriales</taxon>
        <taxon>Flavobacteriaceae</taxon>
        <taxon>Flavobacterium</taxon>
    </lineage>
</organism>
<comment type="caution">
    <text evidence="1">The sequence shown here is derived from an EMBL/GenBank/DDBJ whole genome shotgun (WGS) entry which is preliminary data.</text>
</comment>
<dbReference type="Proteomes" id="UP001500426">
    <property type="component" value="Unassembled WGS sequence"/>
</dbReference>